<dbReference type="SUPFAM" id="SSF50978">
    <property type="entry name" value="WD40 repeat-like"/>
    <property type="match status" value="1"/>
</dbReference>
<dbReference type="EMBL" id="KN833044">
    <property type="protein sequence ID" value="KIM75636.1"/>
    <property type="molecule type" value="Genomic_DNA"/>
</dbReference>
<keyword evidence="6" id="KW-1185">Reference proteome</keyword>
<feature type="repeat" description="WD" evidence="3">
    <location>
        <begin position="821"/>
        <end position="857"/>
    </location>
</feature>
<dbReference type="InterPro" id="IPR036322">
    <property type="entry name" value="WD40_repeat_dom_sf"/>
</dbReference>
<dbReference type="InterPro" id="IPR015943">
    <property type="entry name" value="WD40/YVTN_repeat-like_dom_sf"/>
</dbReference>
<dbReference type="HOGENOM" id="CLU_000288_6_0_1"/>
<dbReference type="STRING" id="765440.A0A0C3F741"/>
<evidence type="ECO:0000313" key="5">
    <source>
        <dbReference type="EMBL" id="KIM75636.1"/>
    </source>
</evidence>
<dbReference type="InterPro" id="IPR027417">
    <property type="entry name" value="P-loop_NTPase"/>
</dbReference>
<dbReference type="InterPro" id="IPR020472">
    <property type="entry name" value="WD40_PAC1"/>
</dbReference>
<evidence type="ECO:0000256" key="2">
    <source>
        <dbReference type="ARBA" id="ARBA00022737"/>
    </source>
</evidence>
<feature type="repeat" description="WD" evidence="3">
    <location>
        <begin position="902"/>
        <end position="943"/>
    </location>
</feature>
<sequence>MLSTLRPWDTWDLDRNFLNDITRWTDNHPENRLDCVLDNICTVIDAGKDFLDLIPDNPFPARSLIQGLGQLIKVGTAISKAKGDVHAFSKDIVDWVSRIAAAFKHDHSGHFTSRTWDDLGKMRDLINEICTWANKRLNDKGLKRIRHGRTIGKEIGEFKSQFTDGTQLFMQLCMINLAQGNDALLEHAEQLAQSNDTIRKEIEPLGPAVSFVHDRAAKQELIDDITSRLSPRIATNFSYVDQGRACCDPETRIEILGKIEKWAYDTSDDSPRLFWLTGVPGAGKSSISASIAGIFGDRNCLGAQFFISRNHFSTTDPNRIFPSIAHQLAELHPKAALAIHAALQKQKSLVHTITDRQAAELFVEPIKVASDLHPSNQTIIVIDALDEIEGEVSETAKILSKAIPALPRNAKVLISSRPEQGIQMHFAPMVSNNRAAHLDLDTSNSLSIKDVAKFFRSEIKKILSNNQLEEQWPGEERMQTLCDRASGLFIWAVTAIKYIRTRIAAFGSQCLDEVIRDLNTGGKDGINDLYHAILRRTCAGDEGGRESEAFRRIVGAIVVLKEPLALVGLRGLLDLYMAGTNRPIDLKHFIGRFQSVLVVGAGVIDDTAVPRLHKSFVEFITKDCEDCFRVNAATASEALAIQCFGQLNDLTRNMCEIQPLAKFNADIPNLSSRIERNLSRPFRYACRFWAIHLSEGRGDGAQQLFRDFFYRHLLHWVEVMSLLDYNSVFSLLERAADWEYSNHHDDEGDRMLANDAMLFVKMFSEPIAKSAPHTYISALSFAPKSSWIYKHYHPVSGCTINVLGGALEEWPQYIWQSRGHDSVTSVAFSPDGKQIVSGSHDCTICLWDAASGQLIRSPLKGHSSDVRSVAFSPDGKQIVSGSDDHTVCLWDAASDQLIGSPLKGHSSSVTSVAFSPDGKQIASGSHDDTICLWDAVSGQLIGLPLEGHGNSVTSVAFSPDGKQIVSGSWDDTICLWDAASGHLIGSPLKGHNGWVTSVAFSPDGKQIVSGSYDGTICLWDAASGQLVGSPLKGYSDPVKSVAFSPDGTNIVAHYDDGTVDSWNLATGKIDLSTDTKLGFLMMQDGWVCDASDKSLLYWIPEHSWSADVWASSGAKLVIGHRTGRVTIIDATAVFQSCRIPV</sequence>
<dbReference type="PROSITE" id="PS00018">
    <property type="entry name" value="EF_HAND_1"/>
    <property type="match status" value="1"/>
</dbReference>
<dbReference type="Pfam" id="PF00400">
    <property type="entry name" value="WD40"/>
    <property type="match status" value="6"/>
</dbReference>
<protein>
    <recommendedName>
        <fullName evidence="4">NACHT domain-containing protein</fullName>
    </recommendedName>
</protein>
<evidence type="ECO:0000256" key="1">
    <source>
        <dbReference type="ARBA" id="ARBA00022574"/>
    </source>
</evidence>
<dbReference type="PROSITE" id="PS50837">
    <property type="entry name" value="NACHT"/>
    <property type="match status" value="1"/>
</dbReference>
<dbReference type="PRINTS" id="PR00320">
    <property type="entry name" value="GPROTEINBRPT"/>
</dbReference>
<dbReference type="PROSITE" id="PS50082">
    <property type="entry name" value="WD_REPEATS_2"/>
    <property type="match status" value="6"/>
</dbReference>
<feature type="repeat" description="WD" evidence="3">
    <location>
        <begin position="988"/>
        <end position="1029"/>
    </location>
</feature>
<feature type="repeat" description="WD" evidence="3">
    <location>
        <begin position="859"/>
        <end position="900"/>
    </location>
</feature>
<organism evidence="5 6">
    <name type="scientific">Piloderma croceum (strain F 1598)</name>
    <dbReference type="NCBI Taxonomy" id="765440"/>
    <lineage>
        <taxon>Eukaryota</taxon>
        <taxon>Fungi</taxon>
        <taxon>Dikarya</taxon>
        <taxon>Basidiomycota</taxon>
        <taxon>Agaricomycotina</taxon>
        <taxon>Agaricomycetes</taxon>
        <taxon>Agaricomycetidae</taxon>
        <taxon>Atheliales</taxon>
        <taxon>Atheliaceae</taxon>
        <taxon>Piloderma</taxon>
    </lineage>
</organism>
<dbReference type="InterPro" id="IPR018247">
    <property type="entry name" value="EF_Hand_1_Ca_BS"/>
</dbReference>
<keyword evidence="1 3" id="KW-0853">WD repeat</keyword>
<evidence type="ECO:0000259" key="4">
    <source>
        <dbReference type="PROSITE" id="PS50837"/>
    </source>
</evidence>
<keyword evidence="2" id="KW-0677">Repeat</keyword>
<dbReference type="OrthoDB" id="674604at2759"/>
<feature type="repeat" description="WD" evidence="3">
    <location>
        <begin position="945"/>
        <end position="986"/>
    </location>
</feature>
<dbReference type="InParanoid" id="A0A0C3F741"/>
<reference evidence="5 6" key="1">
    <citation type="submission" date="2014-04" db="EMBL/GenBank/DDBJ databases">
        <authorList>
            <consortium name="DOE Joint Genome Institute"/>
            <person name="Kuo A."/>
            <person name="Tarkka M."/>
            <person name="Buscot F."/>
            <person name="Kohler A."/>
            <person name="Nagy L.G."/>
            <person name="Floudas D."/>
            <person name="Copeland A."/>
            <person name="Barry K.W."/>
            <person name="Cichocki N."/>
            <person name="Veneault-Fourrey C."/>
            <person name="LaButti K."/>
            <person name="Lindquist E.A."/>
            <person name="Lipzen A."/>
            <person name="Lundell T."/>
            <person name="Morin E."/>
            <person name="Murat C."/>
            <person name="Sun H."/>
            <person name="Tunlid A."/>
            <person name="Henrissat B."/>
            <person name="Grigoriev I.V."/>
            <person name="Hibbett D.S."/>
            <person name="Martin F."/>
            <person name="Nordberg H.P."/>
            <person name="Cantor M.N."/>
            <person name="Hua S.X."/>
        </authorList>
    </citation>
    <scope>NUCLEOTIDE SEQUENCE [LARGE SCALE GENOMIC DNA]</scope>
    <source>
        <strain evidence="5 6">F 1598</strain>
    </source>
</reference>
<name>A0A0C3F741_PILCF</name>
<reference evidence="6" key="2">
    <citation type="submission" date="2015-01" db="EMBL/GenBank/DDBJ databases">
        <title>Evolutionary Origins and Diversification of the Mycorrhizal Mutualists.</title>
        <authorList>
            <consortium name="DOE Joint Genome Institute"/>
            <consortium name="Mycorrhizal Genomics Consortium"/>
            <person name="Kohler A."/>
            <person name="Kuo A."/>
            <person name="Nagy L.G."/>
            <person name="Floudas D."/>
            <person name="Copeland A."/>
            <person name="Barry K.W."/>
            <person name="Cichocki N."/>
            <person name="Veneault-Fourrey C."/>
            <person name="LaButti K."/>
            <person name="Lindquist E.A."/>
            <person name="Lipzen A."/>
            <person name="Lundell T."/>
            <person name="Morin E."/>
            <person name="Murat C."/>
            <person name="Riley R."/>
            <person name="Ohm R."/>
            <person name="Sun H."/>
            <person name="Tunlid A."/>
            <person name="Henrissat B."/>
            <person name="Grigoriev I.V."/>
            <person name="Hibbett D.S."/>
            <person name="Martin F."/>
        </authorList>
    </citation>
    <scope>NUCLEOTIDE SEQUENCE [LARGE SCALE GENOMIC DNA]</scope>
    <source>
        <strain evidence="6">F 1598</strain>
    </source>
</reference>
<dbReference type="Pfam" id="PF24883">
    <property type="entry name" value="NPHP3_N"/>
    <property type="match status" value="1"/>
</dbReference>
<dbReference type="PANTHER" id="PTHR19848:SF8">
    <property type="entry name" value="F-BOX AND WD REPEAT DOMAIN CONTAINING 7"/>
    <property type="match status" value="1"/>
</dbReference>
<proteinExistence type="predicted"/>
<dbReference type="PROSITE" id="PS50294">
    <property type="entry name" value="WD_REPEATS_REGION"/>
    <property type="match status" value="6"/>
</dbReference>
<dbReference type="Gene3D" id="2.130.10.10">
    <property type="entry name" value="YVTN repeat-like/Quinoprotein amine dehydrogenase"/>
    <property type="match status" value="2"/>
</dbReference>
<dbReference type="SMART" id="SM00320">
    <property type="entry name" value="WD40"/>
    <property type="match status" value="6"/>
</dbReference>
<dbReference type="CDD" id="cd00200">
    <property type="entry name" value="WD40"/>
    <property type="match status" value="1"/>
</dbReference>
<dbReference type="AlphaFoldDB" id="A0A0C3F741"/>
<feature type="repeat" description="WD" evidence="3">
    <location>
        <begin position="1031"/>
        <end position="1072"/>
    </location>
</feature>
<dbReference type="PROSITE" id="PS00678">
    <property type="entry name" value="WD_REPEATS_1"/>
    <property type="match status" value="3"/>
</dbReference>
<evidence type="ECO:0000313" key="6">
    <source>
        <dbReference type="Proteomes" id="UP000054166"/>
    </source>
</evidence>
<dbReference type="InterPro" id="IPR007111">
    <property type="entry name" value="NACHT_NTPase"/>
</dbReference>
<gene>
    <name evidence="5" type="ORF">PILCRDRAFT_827070</name>
</gene>
<dbReference type="InterPro" id="IPR019775">
    <property type="entry name" value="WD40_repeat_CS"/>
</dbReference>
<accession>A0A0C3F741</accession>
<dbReference type="InterPro" id="IPR001680">
    <property type="entry name" value="WD40_rpt"/>
</dbReference>
<dbReference type="PANTHER" id="PTHR19848">
    <property type="entry name" value="WD40 REPEAT PROTEIN"/>
    <property type="match status" value="1"/>
</dbReference>
<dbReference type="SUPFAM" id="SSF52540">
    <property type="entry name" value="P-loop containing nucleoside triphosphate hydrolases"/>
    <property type="match status" value="1"/>
</dbReference>
<dbReference type="Proteomes" id="UP000054166">
    <property type="component" value="Unassembled WGS sequence"/>
</dbReference>
<feature type="domain" description="NACHT" evidence="4">
    <location>
        <begin position="272"/>
        <end position="418"/>
    </location>
</feature>
<dbReference type="Gene3D" id="3.40.50.300">
    <property type="entry name" value="P-loop containing nucleotide triphosphate hydrolases"/>
    <property type="match status" value="1"/>
</dbReference>
<dbReference type="InterPro" id="IPR056884">
    <property type="entry name" value="NPHP3-like_N"/>
</dbReference>
<evidence type="ECO:0000256" key="3">
    <source>
        <dbReference type="PROSITE-ProRule" id="PRU00221"/>
    </source>
</evidence>